<gene>
    <name evidence="2" type="ORF">QTG54_010035</name>
</gene>
<feature type="region of interest" description="Disordered" evidence="1">
    <location>
        <begin position="1"/>
        <end position="61"/>
    </location>
</feature>
<feature type="compositionally biased region" description="Low complexity" evidence="1">
    <location>
        <begin position="112"/>
        <end position="123"/>
    </location>
</feature>
<reference evidence="2" key="1">
    <citation type="submission" date="2023-06" db="EMBL/GenBank/DDBJ databases">
        <title>Survivors Of The Sea: Transcriptome response of Skeletonema marinoi to long-term dormancy.</title>
        <authorList>
            <person name="Pinder M.I.M."/>
            <person name="Kourtchenko O."/>
            <person name="Robertson E.K."/>
            <person name="Larsson T."/>
            <person name="Maumus F."/>
            <person name="Osuna-Cruz C.M."/>
            <person name="Vancaester E."/>
            <person name="Stenow R."/>
            <person name="Vandepoele K."/>
            <person name="Ploug H."/>
            <person name="Bruchert V."/>
            <person name="Godhe A."/>
            <person name="Topel M."/>
        </authorList>
    </citation>
    <scope>NUCLEOTIDE SEQUENCE</scope>
    <source>
        <strain evidence="2">R05AC</strain>
    </source>
</reference>
<keyword evidence="3" id="KW-1185">Reference proteome</keyword>
<feature type="compositionally biased region" description="Gly residues" evidence="1">
    <location>
        <begin position="149"/>
        <end position="160"/>
    </location>
</feature>
<feature type="compositionally biased region" description="Polar residues" evidence="1">
    <location>
        <begin position="202"/>
        <end position="234"/>
    </location>
</feature>
<feature type="region of interest" description="Disordered" evidence="1">
    <location>
        <begin position="620"/>
        <end position="1121"/>
    </location>
</feature>
<feature type="compositionally biased region" description="Polar residues" evidence="1">
    <location>
        <begin position="1023"/>
        <end position="1036"/>
    </location>
</feature>
<feature type="compositionally biased region" description="Polar residues" evidence="1">
    <location>
        <begin position="242"/>
        <end position="251"/>
    </location>
</feature>
<dbReference type="Proteomes" id="UP001224775">
    <property type="component" value="Unassembled WGS sequence"/>
</dbReference>
<feature type="compositionally biased region" description="Acidic residues" evidence="1">
    <location>
        <begin position="701"/>
        <end position="711"/>
    </location>
</feature>
<sequence length="1133" mass="123693">MSSYARQGFHYNRNRLSQSSNTRDAENGSLVGGGTGGRGRSVNNGHQQRNHHHAGGIQRFSRQNRIMALSQTDEQGGHEIMVDHNAGGEFSLSQGTEITLTQALLEPDKKQNQQQQRSRSSSSGAPTKNDDRSLSTHRHLAGRTPRAMGGRGGGMNGRGGLHPPSNQKRRQIQQQNIQLSQKKKKNQRMNPNQPQRPMVGNSHRNFTTPVAGSGRLLTSSKSVSSRNNGLLSQSMHEEDDASTIQSRSLLTQESQGGGGSRFGGQQQQQQQRQHQSMKRSSTPHNNGQQPQQQQQRSNMSMTSNTTTHQRIPSLASSRRPVSTAVRTLGGISTTFATLATPSKKAFHTMTSYAARTVARTGATLGLTPCNFRSRSAMLSSSSRLSSGTGVAAASGGVRTSLSKSVVGANGILVKRPEEEEEEADDASKVTQKTYDPAEEKDDGGASLAAQEEAAAAANDEKEKKKVDDFLSKVQTAMDDKMKQFDEKLNNKFTEKKQELEEFFERTTKTFKESVSKIEGIQVAMDAFPTKVASSTQECEVQIHQLVGQSKEEIEKESLRVVESISSNARAVADDEANRSISEVVNSVIATAKGDFQVWTEGVLAGMRSSMIGHRHPVDAVSGEESTAVGANDSTETENCGVKEHCQQPNAFSGQGVQSNSDKENEQPDTEEETAQVDDTETKCSTVETQTFDDNQSGKWSDEEEDAADEKEEALKKGETPFSSKATPSTTTTPFSRKTTPVKNNYGKNRKSIQSSRTAHDDVDELKSEVQHGQKVHNDFSVVTSPNSKHVTSSKKKRANRASPSSPQIPLKLSSSKKKRGGSPLPLSPRIDNRKTKSAKKAPKCESKHKMKAKSPSQQKAPRYSQVSREESTHPSKAKAQQKNSDELADKLPMKQKASKKTDAAPQLSQRSEKKSGRSKKSENAPQLSQRSDKKQTESAPQLSQRSDKKRDQSAVNVEKNTRRSKRLKESTRAEKAALKTRAEQAALRTQKKKAKASKAKQVTPLDDGARQVQSIATKKGPSNALSSFHNPSPSQGNDDDNLDAELHTYPANDVDQLLGTSIVVTETSGGGDDSSGLDPDEGLVDKPKVKLFTPFETRGRRRKKSYDRKSKAAAAVKAGKNKPKAESVWAFNW</sequence>
<organism evidence="2 3">
    <name type="scientific">Skeletonema marinoi</name>
    <dbReference type="NCBI Taxonomy" id="267567"/>
    <lineage>
        <taxon>Eukaryota</taxon>
        <taxon>Sar</taxon>
        <taxon>Stramenopiles</taxon>
        <taxon>Ochrophyta</taxon>
        <taxon>Bacillariophyta</taxon>
        <taxon>Coscinodiscophyceae</taxon>
        <taxon>Thalassiosirophycidae</taxon>
        <taxon>Thalassiosirales</taxon>
        <taxon>Skeletonemataceae</taxon>
        <taxon>Skeletonema</taxon>
        <taxon>Skeletonema marinoi-dohrnii complex</taxon>
    </lineage>
</organism>
<feature type="compositionally biased region" description="Low complexity" evidence="1">
    <location>
        <begin position="448"/>
        <end position="457"/>
    </location>
</feature>
<feature type="compositionally biased region" description="Low complexity" evidence="1">
    <location>
        <begin position="802"/>
        <end position="813"/>
    </location>
</feature>
<evidence type="ECO:0000256" key="1">
    <source>
        <dbReference type="SAM" id="MobiDB-lite"/>
    </source>
</evidence>
<accession>A0AAD8Y5N8</accession>
<feature type="compositionally biased region" description="Polar residues" evidence="1">
    <location>
        <begin position="682"/>
        <end position="698"/>
    </location>
</feature>
<feature type="compositionally biased region" description="Gly residues" evidence="1">
    <location>
        <begin position="30"/>
        <end position="39"/>
    </location>
</feature>
<feature type="region of interest" description="Disordered" evidence="1">
    <location>
        <begin position="413"/>
        <end position="461"/>
    </location>
</feature>
<feature type="compositionally biased region" description="Basic and acidic residues" evidence="1">
    <location>
        <begin position="910"/>
        <end position="922"/>
    </location>
</feature>
<evidence type="ECO:0000313" key="2">
    <source>
        <dbReference type="EMBL" id="KAK1739492.1"/>
    </source>
</evidence>
<feature type="compositionally biased region" description="Low complexity" evidence="1">
    <location>
        <begin position="288"/>
        <end position="307"/>
    </location>
</feature>
<proteinExistence type="predicted"/>
<feature type="compositionally biased region" description="Acidic residues" evidence="1">
    <location>
        <begin position="666"/>
        <end position="678"/>
    </location>
</feature>
<dbReference type="AlphaFoldDB" id="A0AAD8Y5N8"/>
<feature type="compositionally biased region" description="Basic and acidic residues" evidence="1">
    <location>
        <begin position="967"/>
        <end position="982"/>
    </location>
</feature>
<feature type="compositionally biased region" description="Polar residues" evidence="1">
    <location>
        <begin position="646"/>
        <end position="659"/>
    </location>
</feature>
<dbReference type="EMBL" id="JATAAI010000018">
    <property type="protein sequence ID" value="KAK1739492.1"/>
    <property type="molecule type" value="Genomic_DNA"/>
</dbReference>
<evidence type="ECO:0000313" key="3">
    <source>
        <dbReference type="Proteomes" id="UP001224775"/>
    </source>
</evidence>
<feature type="compositionally biased region" description="Basic and acidic residues" evidence="1">
    <location>
        <begin position="757"/>
        <end position="777"/>
    </location>
</feature>
<comment type="caution">
    <text evidence="2">The sequence shown here is derived from an EMBL/GenBank/DDBJ whole genome shotgun (WGS) entry which is preliminary data.</text>
</comment>
<feature type="compositionally biased region" description="Polar residues" evidence="1">
    <location>
        <begin position="780"/>
        <end position="790"/>
    </location>
</feature>
<name>A0AAD8Y5N8_9STRA</name>
<feature type="compositionally biased region" description="Polar residues" evidence="1">
    <location>
        <begin position="308"/>
        <end position="320"/>
    </location>
</feature>
<protein>
    <submittedName>
        <fullName evidence="2">Uncharacterized protein</fullName>
    </submittedName>
</protein>
<feature type="region of interest" description="Disordered" evidence="1">
    <location>
        <begin position="106"/>
        <end position="322"/>
    </location>
</feature>
<feature type="compositionally biased region" description="Polar residues" evidence="1">
    <location>
        <begin position="741"/>
        <end position="756"/>
    </location>
</feature>
<feature type="compositionally biased region" description="Low complexity" evidence="1">
    <location>
        <begin position="719"/>
        <end position="740"/>
    </location>
</feature>
<feature type="compositionally biased region" description="Basic and acidic residues" evidence="1">
    <location>
        <begin position="883"/>
        <end position="892"/>
    </location>
</feature>
<feature type="compositionally biased region" description="Low complexity" evidence="1">
    <location>
        <begin position="263"/>
        <end position="280"/>
    </location>
</feature>
<feature type="compositionally biased region" description="Polar residues" evidence="1">
    <location>
        <begin position="1058"/>
        <end position="1067"/>
    </location>
</feature>
<feature type="compositionally biased region" description="Basic residues" evidence="1">
    <location>
        <begin position="989"/>
        <end position="998"/>
    </location>
</feature>